<dbReference type="PANTHER" id="PTHR30461:SF23">
    <property type="entry name" value="DNA RECOMBINASE-RELATED"/>
    <property type="match status" value="1"/>
</dbReference>
<dbReference type="InterPro" id="IPR038109">
    <property type="entry name" value="DNA_bind_recomb_sf"/>
</dbReference>
<dbReference type="Pfam" id="PF00239">
    <property type="entry name" value="Resolvase"/>
    <property type="match status" value="1"/>
</dbReference>
<dbReference type="SMART" id="SM00857">
    <property type="entry name" value="Resolvase"/>
    <property type="match status" value="1"/>
</dbReference>
<organism evidence="3 4">
    <name type="scientific">candidate division WWE3 bacterium GW2011_GWB1_47_11</name>
    <dbReference type="NCBI Taxonomy" id="1619117"/>
    <lineage>
        <taxon>Bacteria</taxon>
        <taxon>Katanobacteria</taxon>
    </lineage>
</organism>
<dbReference type="InterPro" id="IPR050639">
    <property type="entry name" value="SSR_resolvase"/>
</dbReference>
<dbReference type="InterPro" id="IPR006119">
    <property type="entry name" value="Resolv_N"/>
</dbReference>
<dbReference type="Gene3D" id="3.40.50.1390">
    <property type="entry name" value="Resolvase, N-terminal catalytic domain"/>
    <property type="match status" value="1"/>
</dbReference>
<dbReference type="EMBL" id="LCNN01000034">
    <property type="protein sequence ID" value="KKU56326.1"/>
    <property type="molecule type" value="Genomic_DNA"/>
</dbReference>
<evidence type="ECO:0000259" key="1">
    <source>
        <dbReference type="PROSITE" id="PS51736"/>
    </source>
</evidence>
<reference evidence="3 4" key="1">
    <citation type="journal article" date="2015" name="Nature">
        <title>rRNA introns, odd ribosomes, and small enigmatic genomes across a large radiation of phyla.</title>
        <authorList>
            <person name="Brown C.T."/>
            <person name="Hug L.A."/>
            <person name="Thomas B.C."/>
            <person name="Sharon I."/>
            <person name="Castelle C.J."/>
            <person name="Singh A."/>
            <person name="Wilkins M.J."/>
            <person name="Williams K.H."/>
            <person name="Banfield J.F."/>
        </authorList>
    </citation>
    <scope>NUCLEOTIDE SEQUENCE [LARGE SCALE GENOMIC DNA]</scope>
</reference>
<accession>A0A0G1RGQ9</accession>
<dbReference type="PANTHER" id="PTHR30461">
    <property type="entry name" value="DNA-INVERTASE FROM LAMBDOID PROPHAGE"/>
    <property type="match status" value="1"/>
</dbReference>
<dbReference type="Proteomes" id="UP000034684">
    <property type="component" value="Unassembled WGS sequence"/>
</dbReference>
<feature type="domain" description="Recombinase" evidence="2">
    <location>
        <begin position="161"/>
        <end position="266"/>
    </location>
</feature>
<evidence type="ECO:0000259" key="2">
    <source>
        <dbReference type="PROSITE" id="PS51737"/>
    </source>
</evidence>
<dbReference type="PROSITE" id="PS51737">
    <property type="entry name" value="RECOMBINASE_DNA_BIND"/>
    <property type="match status" value="1"/>
</dbReference>
<comment type="caution">
    <text evidence="3">The sequence shown here is derived from an EMBL/GenBank/DDBJ whole genome shotgun (WGS) entry which is preliminary data.</text>
</comment>
<sequence>MKSIIIARVSTEEQKEANNSLPAQIHRMEKYGQSKGFELLKSFSFDESAYKDKRDTFDEILDFIEKQKESIAVTFDKVDRLSRNIFDTRVATLYEKALKDEIELHFVSDSQVINSKLSAVEKFNFSISLGLAKYYSDAISDNVKRSIEQKLRRGEFPGKARYGYNNITLADGKKDIELDSYEAQLVKKTYELYSTQAYSMDLLRKKMNKDYGVAWSKGFLDNILKDKFYFGIMTVKGKEYPHKYTPIITKELFDQVQAIKNERGTKRFKYDSKKKKLYQGLLRCAHCGLAITQEEQKGTMYYHCTQYHGKHGAEWLTEAQITEQLGSVFKQIQVPDHVMNQILENLNNVHKDKSEFRKQQFNNLTKEREVYSKRIERIYIDRLDRRITDDEYDKYYESFRSKIEEIDTQLAMLQDAEDNYYITAKYLLELANRAYDLFISSEVEERRQLLKLVLSNLRIEGRNVCYDAVKPFDSILVSANSQSWLPGLDSNQQPTA</sequence>
<dbReference type="CDD" id="cd00338">
    <property type="entry name" value="Ser_Recombinase"/>
    <property type="match status" value="1"/>
</dbReference>
<dbReference type="PROSITE" id="PS51736">
    <property type="entry name" value="RECOMBINASES_3"/>
    <property type="match status" value="1"/>
</dbReference>
<gene>
    <name evidence="3" type="ORF">UX79_C0034G0004</name>
</gene>
<dbReference type="InterPro" id="IPR036162">
    <property type="entry name" value="Resolvase-like_N_sf"/>
</dbReference>
<evidence type="ECO:0000313" key="3">
    <source>
        <dbReference type="EMBL" id="KKU56326.1"/>
    </source>
</evidence>
<dbReference type="InterPro" id="IPR025827">
    <property type="entry name" value="Zn_ribbon_recom_dom"/>
</dbReference>
<dbReference type="GO" id="GO:0003677">
    <property type="term" value="F:DNA binding"/>
    <property type="evidence" value="ECO:0007669"/>
    <property type="project" value="InterPro"/>
</dbReference>
<feature type="domain" description="Resolvase/invertase-type recombinase catalytic" evidence="1">
    <location>
        <begin position="2"/>
        <end position="154"/>
    </location>
</feature>
<evidence type="ECO:0000313" key="4">
    <source>
        <dbReference type="Proteomes" id="UP000034684"/>
    </source>
</evidence>
<dbReference type="InterPro" id="IPR011109">
    <property type="entry name" value="DNA_bind_recombinase_dom"/>
</dbReference>
<name>A0A0G1RGQ9_UNCKA</name>
<dbReference type="GO" id="GO:0000150">
    <property type="term" value="F:DNA strand exchange activity"/>
    <property type="evidence" value="ECO:0007669"/>
    <property type="project" value="InterPro"/>
</dbReference>
<dbReference type="Pfam" id="PF13408">
    <property type="entry name" value="Zn_ribbon_recom"/>
    <property type="match status" value="1"/>
</dbReference>
<dbReference type="AlphaFoldDB" id="A0A0G1RGQ9"/>
<protein>
    <submittedName>
        <fullName evidence="3">Recombinase</fullName>
    </submittedName>
</protein>
<proteinExistence type="predicted"/>
<dbReference type="Pfam" id="PF07508">
    <property type="entry name" value="Recombinase"/>
    <property type="match status" value="1"/>
</dbReference>
<dbReference type="Gene3D" id="3.90.1750.20">
    <property type="entry name" value="Putative Large Serine Recombinase, Chain B, Domain 2"/>
    <property type="match status" value="1"/>
</dbReference>
<dbReference type="SUPFAM" id="SSF53041">
    <property type="entry name" value="Resolvase-like"/>
    <property type="match status" value="1"/>
</dbReference>